<dbReference type="RefSeq" id="WP_110707163.1">
    <property type="nucleotide sequence ID" value="NZ_CP151919.1"/>
</dbReference>
<keyword evidence="1" id="KW-0812">Transmembrane</keyword>
<dbReference type="NCBIfam" id="NF037970">
    <property type="entry name" value="vanZ_1"/>
    <property type="match status" value="1"/>
</dbReference>
<dbReference type="EMBL" id="CP151919">
    <property type="protein sequence ID" value="XAD55744.1"/>
    <property type="molecule type" value="Genomic_DNA"/>
</dbReference>
<organism evidence="3 4">
    <name type="scientific">Salinicola lusitanus</name>
    <dbReference type="NCBI Taxonomy" id="1949085"/>
    <lineage>
        <taxon>Bacteria</taxon>
        <taxon>Pseudomonadati</taxon>
        <taxon>Pseudomonadota</taxon>
        <taxon>Gammaproteobacteria</taxon>
        <taxon>Oceanospirillales</taxon>
        <taxon>Halomonadaceae</taxon>
        <taxon>Salinicola</taxon>
    </lineage>
</organism>
<evidence type="ECO:0000313" key="3">
    <source>
        <dbReference type="EMBL" id="XAD55744.1"/>
    </source>
</evidence>
<keyword evidence="1" id="KW-1133">Transmembrane helix</keyword>
<dbReference type="PANTHER" id="PTHR28008:SF1">
    <property type="entry name" value="DOMAIN PROTEIN, PUTATIVE (AFU_ORTHOLOGUE AFUA_3G10980)-RELATED"/>
    <property type="match status" value="1"/>
</dbReference>
<dbReference type="Pfam" id="PF04892">
    <property type="entry name" value="VanZ"/>
    <property type="match status" value="1"/>
</dbReference>
<keyword evidence="1" id="KW-0472">Membrane</keyword>
<feature type="domain" description="VanZ-like" evidence="2">
    <location>
        <begin position="47"/>
        <end position="119"/>
    </location>
</feature>
<name>A0ABZ3CX69_9GAMM</name>
<evidence type="ECO:0000313" key="4">
    <source>
        <dbReference type="Proteomes" id="UP001453229"/>
    </source>
</evidence>
<keyword evidence="4" id="KW-1185">Reference proteome</keyword>
<feature type="transmembrane region" description="Helical" evidence="1">
    <location>
        <begin position="53"/>
        <end position="69"/>
    </location>
</feature>
<protein>
    <submittedName>
        <fullName evidence="3">VanZ family protein</fullName>
    </submittedName>
</protein>
<accession>A0ABZ3CX69</accession>
<proteinExistence type="predicted"/>
<evidence type="ECO:0000259" key="2">
    <source>
        <dbReference type="Pfam" id="PF04892"/>
    </source>
</evidence>
<sequence length="133" mass="14560">MKAGRRREWDDAGPSRWPRVAAVVATLVWAAGIAWGSLSPAQELPQHLPWDKFNHFIAYAGLALGLRLSGCRWLSAWLAAVTFSIAIEYLQLYVPGRQGGDWDDILANALGASVALGVSSIGSRYRRGRGIQR</sequence>
<dbReference type="PANTHER" id="PTHR28008">
    <property type="entry name" value="DOMAIN PROTEIN, PUTATIVE (AFU_ORTHOLOGUE AFUA_3G10980)-RELATED"/>
    <property type="match status" value="1"/>
</dbReference>
<feature type="transmembrane region" description="Helical" evidence="1">
    <location>
        <begin position="20"/>
        <end position="38"/>
    </location>
</feature>
<dbReference type="Proteomes" id="UP001453229">
    <property type="component" value="Chromosome"/>
</dbReference>
<reference evidence="3 4" key="1">
    <citation type="submission" date="2024-04" db="EMBL/GenBank/DDBJ databases">
        <title>Salinicola lusitanus LLJ914,a marine bacterium isolated from the Okinawa Trough.</title>
        <authorList>
            <person name="Li J."/>
        </authorList>
    </citation>
    <scope>NUCLEOTIDE SEQUENCE [LARGE SCALE GENOMIC DNA]</scope>
    <source>
        <strain evidence="3 4">LLJ914</strain>
    </source>
</reference>
<feature type="transmembrane region" description="Helical" evidence="1">
    <location>
        <begin position="105"/>
        <end position="125"/>
    </location>
</feature>
<evidence type="ECO:0000256" key="1">
    <source>
        <dbReference type="SAM" id="Phobius"/>
    </source>
</evidence>
<dbReference type="InterPro" id="IPR006976">
    <property type="entry name" value="VanZ-like"/>
</dbReference>
<feature type="transmembrane region" description="Helical" evidence="1">
    <location>
        <begin position="76"/>
        <end position="93"/>
    </location>
</feature>
<gene>
    <name evidence="3" type="ORF">AAGT95_07125</name>
</gene>